<evidence type="ECO:0000313" key="2">
    <source>
        <dbReference type="Proteomes" id="UP000638462"/>
    </source>
</evidence>
<reference evidence="2" key="1">
    <citation type="journal article" date="2019" name="Int. J. Syst. Evol. Microbiol.">
        <title>The Global Catalogue of Microorganisms (GCM) 10K type strain sequencing project: providing services to taxonomists for standard genome sequencing and annotation.</title>
        <authorList>
            <consortium name="The Broad Institute Genomics Platform"/>
            <consortium name="The Broad Institute Genome Sequencing Center for Infectious Disease"/>
            <person name="Wu L."/>
            <person name="Ma J."/>
        </authorList>
    </citation>
    <scope>NUCLEOTIDE SEQUENCE [LARGE SCALE GENOMIC DNA]</scope>
    <source>
        <strain evidence="2">CGMCC 1.15394</strain>
    </source>
</reference>
<name>A0ABQ1UCN0_9GAMM</name>
<comment type="caution">
    <text evidence="1">The sequence shown here is derived from an EMBL/GenBank/DDBJ whole genome shotgun (WGS) entry which is preliminary data.</text>
</comment>
<organism evidence="1 2">
    <name type="scientific">Pseudoalteromonas gelatinilytica</name>
    <dbReference type="NCBI Taxonomy" id="1703256"/>
    <lineage>
        <taxon>Bacteria</taxon>
        <taxon>Pseudomonadati</taxon>
        <taxon>Pseudomonadota</taxon>
        <taxon>Gammaproteobacteria</taxon>
        <taxon>Alteromonadales</taxon>
        <taxon>Pseudoalteromonadaceae</taxon>
        <taxon>Pseudoalteromonas</taxon>
    </lineage>
</organism>
<dbReference type="Proteomes" id="UP000638462">
    <property type="component" value="Unassembled WGS sequence"/>
</dbReference>
<dbReference type="EMBL" id="BMIT01000033">
    <property type="protein sequence ID" value="GGF14166.1"/>
    <property type="molecule type" value="Genomic_DNA"/>
</dbReference>
<dbReference type="RefSeq" id="WP_055022496.1">
    <property type="nucleotide sequence ID" value="NZ_BMIT01000033.1"/>
</dbReference>
<accession>A0ABQ1UCN0</accession>
<proteinExistence type="predicted"/>
<gene>
    <name evidence="1" type="ORF">GCM10008027_43680</name>
</gene>
<evidence type="ECO:0000313" key="1">
    <source>
        <dbReference type="EMBL" id="GGF14166.1"/>
    </source>
</evidence>
<keyword evidence="2" id="KW-1185">Reference proteome</keyword>
<sequence length="88" mass="9945">MLSVNDAAEFMLENGGYFTAKKLAKHFDVSTRRASSWLGVIKSDVKYHTANWGKSVKLLGIGSRTICISELQKRALMYKRPKVIYCES</sequence>
<protein>
    <submittedName>
        <fullName evidence="1">Uncharacterized protein</fullName>
    </submittedName>
</protein>